<dbReference type="AlphaFoldDB" id="A0A2A8U0A0"/>
<keyword evidence="2" id="KW-0813">Transport</keyword>
<dbReference type="GO" id="GO:0022857">
    <property type="term" value="F:transmembrane transporter activity"/>
    <property type="evidence" value="ECO:0007669"/>
    <property type="project" value="InterPro"/>
</dbReference>
<comment type="subcellular location">
    <subcellularLocation>
        <location evidence="1">Cell membrane</location>
        <topology evidence="1">Multi-pass membrane protein</topology>
    </subcellularLocation>
</comment>
<sequence length="405" mass="44517">MIIKNTETHSFELTQRFVLFMAIICGFTVANVYINQTLLVSMAHTFHVSETRIGIAATVTQVGYALGNLFLVPLGDMLERKKLILSLLSLVCINLALSALSTSANWLIASNFILGFVTIIPQIVIPFVSQYATDQNRGRILGNVSIGLVCGILGARLISGFIDIHFGWRAVYGSFFISTSILILLVKIYFPKGDTIHHMQYKKLFHSFLPLLLQEKILRKACLSQGMIFGAFSVFWTTLIFLLTTPPYHYGSSTVGLIGLVGIVGAFATPIIGRIIDKKGAVFASTLCTSISFFSFLLFLFLGYWLPGLIIGALLLTASTQANQVACQAHIFQLHPEKRSSLNGIYMVATFLGGSIGSYLGLLAWSKWQWTGVCILGISMISIAIISFIKIPNYTRKGDICNEKS</sequence>
<dbReference type="InterPro" id="IPR020846">
    <property type="entry name" value="MFS_dom"/>
</dbReference>
<dbReference type="Proteomes" id="UP000221438">
    <property type="component" value="Unassembled WGS sequence"/>
</dbReference>
<dbReference type="PANTHER" id="PTHR42910">
    <property type="entry name" value="TRANSPORTER SCO4007-RELATED"/>
    <property type="match status" value="1"/>
</dbReference>
<dbReference type="Gene3D" id="1.20.1250.20">
    <property type="entry name" value="MFS general substrate transporter like domains"/>
    <property type="match status" value="1"/>
</dbReference>
<accession>A0A2A8U0A0</accession>
<dbReference type="CDD" id="cd17324">
    <property type="entry name" value="MFS_NepI_like"/>
    <property type="match status" value="1"/>
</dbReference>
<keyword evidence="5" id="KW-0472">Membrane</keyword>
<gene>
    <name evidence="7" type="ORF">COA08_10660</name>
</gene>
<comment type="caution">
    <text evidence="7">The sequence shown here is derived from an EMBL/GenBank/DDBJ whole genome shotgun (WGS) entry which is preliminary data.</text>
</comment>
<evidence type="ECO:0000256" key="1">
    <source>
        <dbReference type="ARBA" id="ARBA00004651"/>
    </source>
</evidence>
<protein>
    <submittedName>
        <fullName evidence="7">MFS transporter</fullName>
    </submittedName>
</protein>
<evidence type="ECO:0000259" key="6">
    <source>
        <dbReference type="PROSITE" id="PS50850"/>
    </source>
</evidence>
<evidence type="ECO:0000256" key="3">
    <source>
        <dbReference type="ARBA" id="ARBA00022692"/>
    </source>
</evidence>
<dbReference type="InterPro" id="IPR011701">
    <property type="entry name" value="MFS"/>
</dbReference>
<keyword evidence="3" id="KW-0812">Transmembrane</keyword>
<evidence type="ECO:0000256" key="4">
    <source>
        <dbReference type="ARBA" id="ARBA00022989"/>
    </source>
</evidence>
<evidence type="ECO:0000313" key="7">
    <source>
        <dbReference type="EMBL" id="PGQ10604.1"/>
    </source>
</evidence>
<name>A0A2A8U0A0_BACCE</name>
<dbReference type="GO" id="GO:0005886">
    <property type="term" value="C:plasma membrane"/>
    <property type="evidence" value="ECO:0007669"/>
    <property type="project" value="UniProtKB-SubCell"/>
</dbReference>
<evidence type="ECO:0000256" key="5">
    <source>
        <dbReference type="ARBA" id="ARBA00023136"/>
    </source>
</evidence>
<dbReference type="SUPFAM" id="SSF103473">
    <property type="entry name" value="MFS general substrate transporter"/>
    <property type="match status" value="1"/>
</dbReference>
<dbReference type="PROSITE" id="PS50850">
    <property type="entry name" value="MFS"/>
    <property type="match status" value="1"/>
</dbReference>
<dbReference type="PANTHER" id="PTHR42910:SF1">
    <property type="entry name" value="MAJOR FACILITATOR SUPERFAMILY (MFS) PROFILE DOMAIN-CONTAINING PROTEIN"/>
    <property type="match status" value="1"/>
</dbReference>
<reference evidence="7 8" key="1">
    <citation type="submission" date="2017-09" db="EMBL/GenBank/DDBJ databases">
        <title>Large-scale bioinformatics analysis of Bacillus genomes uncovers conserved roles of natural products in bacterial physiology.</title>
        <authorList>
            <consortium name="Agbiome Team Llc"/>
            <person name="Bleich R.M."/>
            <person name="Grubbs K.J."/>
            <person name="Santa Maria K.C."/>
            <person name="Allen S.E."/>
            <person name="Farag S."/>
            <person name="Shank E.A."/>
            <person name="Bowers A."/>
        </authorList>
    </citation>
    <scope>NUCLEOTIDE SEQUENCE [LARGE SCALE GENOMIC DNA]</scope>
    <source>
        <strain evidence="7 8">AFS046104</strain>
    </source>
</reference>
<dbReference type="InterPro" id="IPR036259">
    <property type="entry name" value="MFS_trans_sf"/>
</dbReference>
<proteinExistence type="predicted"/>
<feature type="domain" description="Major facilitator superfamily (MFS) profile" evidence="6">
    <location>
        <begin position="14"/>
        <end position="395"/>
    </location>
</feature>
<organism evidence="7 8">
    <name type="scientific">Bacillus cereus</name>
    <dbReference type="NCBI Taxonomy" id="1396"/>
    <lineage>
        <taxon>Bacteria</taxon>
        <taxon>Bacillati</taxon>
        <taxon>Bacillota</taxon>
        <taxon>Bacilli</taxon>
        <taxon>Bacillales</taxon>
        <taxon>Bacillaceae</taxon>
        <taxon>Bacillus</taxon>
        <taxon>Bacillus cereus group</taxon>
    </lineage>
</organism>
<dbReference type="Pfam" id="PF07690">
    <property type="entry name" value="MFS_1"/>
    <property type="match status" value="1"/>
</dbReference>
<dbReference type="RefSeq" id="WP_097832076.1">
    <property type="nucleotide sequence ID" value="NZ_CP089518.1"/>
</dbReference>
<dbReference type="EMBL" id="NUJQ01000006">
    <property type="protein sequence ID" value="PGQ10604.1"/>
    <property type="molecule type" value="Genomic_DNA"/>
</dbReference>
<keyword evidence="4" id="KW-1133">Transmembrane helix</keyword>
<evidence type="ECO:0000256" key="2">
    <source>
        <dbReference type="ARBA" id="ARBA00022448"/>
    </source>
</evidence>
<evidence type="ECO:0000313" key="8">
    <source>
        <dbReference type="Proteomes" id="UP000221438"/>
    </source>
</evidence>